<name>A0A6A3AQZ2_HIBSY</name>
<dbReference type="EMBL" id="VEPZ02000980">
    <property type="protein sequence ID" value="KAE8705665.1"/>
    <property type="molecule type" value="Genomic_DNA"/>
</dbReference>
<dbReference type="GO" id="GO:0006511">
    <property type="term" value="P:ubiquitin-dependent protein catabolic process"/>
    <property type="evidence" value="ECO:0007669"/>
    <property type="project" value="InterPro"/>
</dbReference>
<gene>
    <name evidence="4" type="ORF">F3Y22_tig00110419pilonHSYRG00178</name>
</gene>
<dbReference type="Gene3D" id="3.10.330.10">
    <property type="match status" value="1"/>
</dbReference>
<keyword evidence="5" id="KW-1185">Reference proteome</keyword>
<evidence type="ECO:0000313" key="4">
    <source>
        <dbReference type="EMBL" id="KAE8705665.1"/>
    </source>
</evidence>
<evidence type="ECO:0000259" key="3">
    <source>
        <dbReference type="Pfam" id="PF03152"/>
    </source>
</evidence>
<dbReference type="PANTHER" id="PTHR12555:SF21">
    <property type="entry name" value="UBIQUITIN FUSION DEGRADATION PROTEIN 1 HOMOLOG"/>
    <property type="match status" value="1"/>
</dbReference>
<dbReference type="AlphaFoldDB" id="A0A6A3AQZ2"/>
<dbReference type="Pfam" id="PF03152">
    <property type="entry name" value="UFD1_N1"/>
    <property type="match status" value="1"/>
</dbReference>
<keyword evidence="2" id="KW-0833">Ubl conjugation pathway</keyword>
<dbReference type="GO" id="GO:0031593">
    <property type="term" value="F:polyubiquitin modification-dependent protein binding"/>
    <property type="evidence" value="ECO:0007669"/>
    <property type="project" value="TreeGrafter"/>
</dbReference>
<reference evidence="4" key="1">
    <citation type="submission" date="2019-09" db="EMBL/GenBank/DDBJ databases">
        <title>Draft genome information of white flower Hibiscus syriacus.</title>
        <authorList>
            <person name="Kim Y.-M."/>
        </authorList>
    </citation>
    <scope>NUCLEOTIDE SEQUENCE [LARGE SCALE GENOMIC DNA]</scope>
    <source>
        <strain evidence="4">YM2019G1</strain>
    </source>
</reference>
<dbReference type="GO" id="GO:0036503">
    <property type="term" value="P:ERAD pathway"/>
    <property type="evidence" value="ECO:0007669"/>
    <property type="project" value="TreeGrafter"/>
</dbReference>
<dbReference type="PANTHER" id="PTHR12555">
    <property type="entry name" value="UBIQUITIN FUSION DEGRADATON PROTEIN 1"/>
    <property type="match status" value="1"/>
</dbReference>
<comment type="caution">
    <text evidence="4">The sequence shown here is derived from an EMBL/GenBank/DDBJ whole genome shotgun (WGS) entry which is preliminary data.</text>
</comment>
<dbReference type="InterPro" id="IPR042299">
    <property type="entry name" value="Ufd1-like_Nn"/>
</dbReference>
<dbReference type="GO" id="GO:0034098">
    <property type="term" value="C:VCP-NPL4-UFD1 AAA ATPase complex"/>
    <property type="evidence" value="ECO:0007669"/>
    <property type="project" value="TreeGrafter"/>
</dbReference>
<feature type="domain" description="Ubiquitin fusion degradation protein UFD1 N-terminal subdomain 1" evidence="3">
    <location>
        <begin position="20"/>
        <end position="83"/>
    </location>
</feature>
<sequence>MVKAHLEKGDKGTLEKGDKGLLIYLDIEYPMLFGLTNAPVGLVSHCGVLEFVADEGLIYLPYWMIQNMRLEEGDIVLMESASLANATYVKLQPHTTDFLDISNPKAILALGNHTEELLLLNRRQHNHDPLQQ</sequence>
<evidence type="ECO:0000313" key="5">
    <source>
        <dbReference type="Proteomes" id="UP000436088"/>
    </source>
</evidence>
<proteinExistence type="inferred from homology"/>
<evidence type="ECO:0000256" key="2">
    <source>
        <dbReference type="ARBA" id="ARBA00022786"/>
    </source>
</evidence>
<protein>
    <submittedName>
        <fullName evidence="4">Ubiquitin fusion degradation protein 1-like protein</fullName>
    </submittedName>
</protein>
<dbReference type="InterPro" id="IPR004854">
    <property type="entry name" value="Ufd1-like"/>
</dbReference>
<accession>A0A6A3AQZ2</accession>
<evidence type="ECO:0000256" key="1">
    <source>
        <dbReference type="ARBA" id="ARBA00006043"/>
    </source>
</evidence>
<comment type="similarity">
    <text evidence="1">Belongs to the UFD1 family.</text>
</comment>
<dbReference type="Proteomes" id="UP000436088">
    <property type="component" value="Unassembled WGS sequence"/>
</dbReference>
<organism evidence="4 5">
    <name type="scientific">Hibiscus syriacus</name>
    <name type="common">Rose of Sharon</name>
    <dbReference type="NCBI Taxonomy" id="106335"/>
    <lineage>
        <taxon>Eukaryota</taxon>
        <taxon>Viridiplantae</taxon>
        <taxon>Streptophyta</taxon>
        <taxon>Embryophyta</taxon>
        <taxon>Tracheophyta</taxon>
        <taxon>Spermatophyta</taxon>
        <taxon>Magnoliopsida</taxon>
        <taxon>eudicotyledons</taxon>
        <taxon>Gunneridae</taxon>
        <taxon>Pentapetalae</taxon>
        <taxon>rosids</taxon>
        <taxon>malvids</taxon>
        <taxon>Malvales</taxon>
        <taxon>Malvaceae</taxon>
        <taxon>Malvoideae</taxon>
        <taxon>Hibiscus</taxon>
    </lineage>
</organism>
<dbReference type="Gene3D" id="2.40.40.50">
    <property type="entry name" value="Ubiquitin fusion degradation protein UFD1, N-terminal domain"/>
    <property type="match status" value="1"/>
</dbReference>
<dbReference type="InterPro" id="IPR055417">
    <property type="entry name" value="UFD1_N1"/>
</dbReference>